<protein>
    <recommendedName>
        <fullName evidence="1">E3 ubiquitin-protein ligase</fullName>
        <ecNumber evidence="1">2.3.2.27</ecNumber>
    </recommendedName>
</protein>
<name>A0A0N4XS60_NIPBR</name>
<dbReference type="STRING" id="27835.A0A0N4XS60"/>
<keyword evidence="1" id="KW-0863">Zinc-finger</keyword>
<comment type="pathway">
    <text evidence="1">Protein modification; protein ubiquitination.</text>
</comment>
<accession>A0A0N4XS60</accession>
<evidence type="ECO:0000313" key="6">
    <source>
        <dbReference type="WBParaSite" id="NBR_0000536201-mRNA-1"/>
    </source>
</evidence>
<feature type="domain" description="E3 ubiquitin-protein ligase UBR1-like winged-helix" evidence="3">
    <location>
        <begin position="33"/>
        <end position="103"/>
    </location>
</feature>
<reference evidence="4 5" key="2">
    <citation type="submission" date="2018-11" db="EMBL/GenBank/DDBJ databases">
        <authorList>
            <consortium name="Pathogen Informatics"/>
        </authorList>
    </citation>
    <scope>NUCLEOTIDE SEQUENCE [LARGE SCALE GENOMIC DNA]</scope>
</reference>
<gene>
    <name evidence="4" type="ORF">NBR_LOCUS5363</name>
</gene>
<dbReference type="PANTHER" id="PTHR21497">
    <property type="entry name" value="UBIQUITIN LIGASE E3 ALPHA-RELATED"/>
    <property type="match status" value="1"/>
</dbReference>
<organism evidence="6">
    <name type="scientific">Nippostrongylus brasiliensis</name>
    <name type="common">Rat hookworm</name>
    <dbReference type="NCBI Taxonomy" id="27835"/>
    <lineage>
        <taxon>Eukaryota</taxon>
        <taxon>Metazoa</taxon>
        <taxon>Ecdysozoa</taxon>
        <taxon>Nematoda</taxon>
        <taxon>Chromadorea</taxon>
        <taxon>Rhabditida</taxon>
        <taxon>Rhabditina</taxon>
        <taxon>Rhabditomorpha</taxon>
        <taxon>Strongyloidea</taxon>
        <taxon>Heligmosomidae</taxon>
        <taxon>Nippostrongylus</taxon>
    </lineage>
</organism>
<evidence type="ECO:0000259" key="3">
    <source>
        <dbReference type="Pfam" id="PF22960"/>
    </source>
</evidence>
<sequence>MEWVDPMIAAALRLLTELVVLLANCGASPEATLRAEMVNTLAAGPQPHSRLRSAIAEKGSRGGEVIDPMFDRVLNEIANFSEPVAVPGGQMRQGLYQLKPEVLA</sequence>
<keyword evidence="1" id="KW-0862">Zinc</keyword>
<comment type="similarity">
    <text evidence="1">Belongs to the E3 ubiquitin-protein ligase UBR1-like family.</text>
</comment>
<dbReference type="GO" id="GO:0008270">
    <property type="term" value="F:zinc ion binding"/>
    <property type="evidence" value="ECO:0007669"/>
    <property type="project" value="UniProtKB-UniRule"/>
</dbReference>
<dbReference type="Pfam" id="PF22960">
    <property type="entry name" value="WHD_UBR1"/>
    <property type="match status" value="1"/>
</dbReference>
<evidence type="ECO:0000313" key="4">
    <source>
        <dbReference type="EMBL" id="VDL68952.1"/>
    </source>
</evidence>
<proteinExistence type="inferred from homology"/>
<keyword evidence="1" id="KW-0479">Metal-binding</keyword>
<dbReference type="InterPro" id="IPR039164">
    <property type="entry name" value="UBR1-like"/>
</dbReference>
<evidence type="ECO:0000313" key="5">
    <source>
        <dbReference type="Proteomes" id="UP000271162"/>
    </source>
</evidence>
<dbReference type="GO" id="GO:0005737">
    <property type="term" value="C:cytoplasm"/>
    <property type="evidence" value="ECO:0007669"/>
    <property type="project" value="TreeGrafter"/>
</dbReference>
<dbReference type="AlphaFoldDB" id="A0A0N4XS60"/>
<dbReference type="GO" id="GO:0016567">
    <property type="term" value="P:protein ubiquitination"/>
    <property type="evidence" value="ECO:0007669"/>
    <property type="project" value="UniProtKB-UniRule"/>
</dbReference>
<keyword evidence="1" id="KW-0808">Transferase</keyword>
<dbReference type="GO" id="GO:0071596">
    <property type="term" value="P:ubiquitin-dependent protein catabolic process via the N-end rule pathway"/>
    <property type="evidence" value="ECO:0007669"/>
    <property type="project" value="UniProtKB-UniRule"/>
</dbReference>
<keyword evidence="1" id="KW-0833">Ubl conjugation pathway</keyword>
<comment type="catalytic activity">
    <reaction evidence="1">
        <text>S-ubiquitinyl-[E2 ubiquitin-conjugating enzyme]-L-cysteine + [acceptor protein]-L-lysine = [E2 ubiquitin-conjugating enzyme]-L-cysteine + N(6)-ubiquitinyl-[acceptor protein]-L-lysine.</text>
        <dbReference type="EC" id="2.3.2.27"/>
    </reaction>
</comment>
<feature type="chain" id="PRO_5043124830" description="E3 ubiquitin-protein ligase" evidence="2">
    <location>
        <begin position="28"/>
        <end position="104"/>
    </location>
</feature>
<dbReference type="WBParaSite" id="NBR_0000536201-mRNA-1">
    <property type="protein sequence ID" value="NBR_0000536201-mRNA-1"/>
    <property type="gene ID" value="NBR_0000536201"/>
</dbReference>
<evidence type="ECO:0000256" key="2">
    <source>
        <dbReference type="SAM" id="SignalP"/>
    </source>
</evidence>
<keyword evidence="5" id="KW-1185">Reference proteome</keyword>
<dbReference type="GO" id="GO:0061630">
    <property type="term" value="F:ubiquitin protein ligase activity"/>
    <property type="evidence" value="ECO:0007669"/>
    <property type="project" value="UniProtKB-UniRule"/>
</dbReference>
<dbReference type="EC" id="2.3.2.27" evidence="1"/>
<reference evidence="6" key="1">
    <citation type="submission" date="2017-02" db="UniProtKB">
        <authorList>
            <consortium name="WormBaseParasite"/>
        </authorList>
    </citation>
    <scope>IDENTIFICATION</scope>
</reference>
<dbReference type="Proteomes" id="UP000271162">
    <property type="component" value="Unassembled WGS sequence"/>
</dbReference>
<dbReference type="EMBL" id="UYSL01012688">
    <property type="protein sequence ID" value="VDL68952.1"/>
    <property type="molecule type" value="Genomic_DNA"/>
</dbReference>
<comment type="function">
    <text evidence="1">Ubiquitin ligase protein which is a component of the N-end rule pathway. Recognizes and binds to proteins bearing specific N-terminal residues that are destabilizing according to the N-end rule, leading to their ubiquitination and subsequent degradation.</text>
</comment>
<dbReference type="PANTHER" id="PTHR21497:SF39">
    <property type="entry name" value="E3 UBIQUITIN-PROTEIN LIGASE UBR3"/>
    <property type="match status" value="1"/>
</dbReference>
<keyword evidence="2" id="KW-0732">Signal</keyword>
<evidence type="ECO:0000256" key="1">
    <source>
        <dbReference type="RuleBase" id="RU366018"/>
    </source>
</evidence>
<feature type="signal peptide" evidence="2">
    <location>
        <begin position="1"/>
        <end position="27"/>
    </location>
</feature>
<dbReference type="GO" id="GO:0000151">
    <property type="term" value="C:ubiquitin ligase complex"/>
    <property type="evidence" value="ECO:0007669"/>
    <property type="project" value="TreeGrafter"/>
</dbReference>
<dbReference type="InterPro" id="IPR055194">
    <property type="entry name" value="UBR1-like_WH"/>
</dbReference>